<dbReference type="Proteomes" id="UP000814033">
    <property type="component" value="Unassembled WGS sequence"/>
</dbReference>
<sequence>MQASKIIVKVLFSRLTRPKVPSIDSDQSSHEDPSQTRASLVTSLALLREIGELSVQVPYIKGAAGVLLRVTIISDTLNVNKAQLNEMNYNLSELAKLLDEATTYAKGHSWTVPPDLQHTLEMWPQELKSIENALVQFNNQKKKRLPLRLLDGGSKERISYCNKRLNYLTKSYKASLLFTVKANADFDSQPLLTNHRANTKIPAYSATFYGRDSHMMVILDLLNDANKWPVRTVILGVGGIGKTTLALAILHHPTVVHKFNERIHFISCEGCLSTSMLVNEIAKVLGIQNDSDSLVKEQEILSYLESAPSLLCLDNFETLWNADSQIKHTGTMFLQKLGSVSCVSLIVTMRGSEYPEGIDWSKPLLSPLQPLSFETSQKVFENISNKWDEWADRLVQAVEGLPLALTIIAHLAQSQDCRFLWQQWEETNIRSIKREKGHRLTSLETSIELSIKGHHLKSHPTALVILSLLGMLPGGLAPERLDCFQYLFSDTQSTKESMNALLKSGLVYQSFDTLHVHPLIRYYSQEHLPLSAEHMKMLTQHYIDLTLKGGRRTTISAVQLLEYKNTGYILLHCLSTRAPDESLVKAIGNYSWLTTVETGSFVPELFELLEQKKDFLSPHDVMDYQMEWGHCLKNSGSLAQAHSIYIKGLKYAEKQEDEIYEANFWECLGDFHWGRCEYDLSRSYYTLALNVYKKNNILLNEALILSQLSVILRMQFLLNDAKECAIQSIELYDQIDKNNHSVGFSWLALGHVYRLEENLGEARLCFHKGLEIFTQSNWRNGQSDAYQSLGDSYMMENRYEVAKDYYFKSLFLKRQINRMDTEHYILDLLGRVHLNMDEYQTALDFFQQALKIHQCHNDPIRQGTSLRGIGNVYLNQGMYTDAINYLNQAIALHESCSNIRRLGEDFDILGKVYYDMDQPDSAMDCWEKALTMHTKVNNLEKLAYTYMAIGWICFDERKIDVARTYYFQAWALCEKHGYSNIHATVLRCLGRTYIYTKGGLRSAIEWYQKALKVQEKIHDPKSNELVIKILSMLKGEREIK</sequence>
<dbReference type="EMBL" id="MU276518">
    <property type="protein sequence ID" value="KAI0038371.1"/>
    <property type="molecule type" value="Genomic_DNA"/>
</dbReference>
<reference evidence="1" key="2">
    <citation type="journal article" date="2022" name="New Phytol.">
        <title>Evolutionary transition to the ectomycorrhizal habit in the genomes of a hyperdiverse lineage of mushroom-forming fungi.</title>
        <authorList>
            <person name="Looney B."/>
            <person name="Miyauchi S."/>
            <person name="Morin E."/>
            <person name="Drula E."/>
            <person name="Courty P.E."/>
            <person name="Kohler A."/>
            <person name="Kuo A."/>
            <person name="LaButti K."/>
            <person name="Pangilinan J."/>
            <person name="Lipzen A."/>
            <person name="Riley R."/>
            <person name="Andreopoulos W."/>
            <person name="He G."/>
            <person name="Johnson J."/>
            <person name="Nolan M."/>
            <person name="Tritt A."/>
            <person name="Barry K.W."/>
            <person name="Grigoriev I.V."/>
            <person name="Nagy L.G."/>
            <person name="Hibbett D."/>
            <person name="Henrissat B."/>
            <person name="Matheny P.B."/>
            <person name="Labbe J."/>
            <person name="Martin F.M."/>
        </authorList>
    </citation>
    <scope>NUCLEOTIDE SEQUENCE</scope>
    <source>
        <strain evidence="1">FP105234-sp</strain>
    </source>
</reference>
<name>A0ACB8R497_9AGAM</name>
<gene>
    <name evidence="1" type="ORF">FA95DRAFT_1684665</name>
</gene>
<keyword evidence="2" id="KW-1185">Reference proteome</keyword>
<protein>
    <submittedName>
        <fullName evidence="1">TPR-like protein</fullName>
    </submittedName>
</protein>
<proteinExistence type="predicted"/>
<accession>A0ACB8R497</accession>
<evidence type="ECO:0000313" key="1">
    <source>
        <dbReference type="EMBL" id="KAI0038371.1"/>
    </source>
</evidence>
<organism evidence="1 2">
    <name type="scientific">Auriscalpium vulgare</name>
    <dbReference type="NCBI Taxonomy" id="40419"/>
    <lineage>
        <taxon>Eukaryota</taxon>
        <taxon>Fungi</taxon>
        <taxon>Dikarya</taxon>
        <taxon>Basidiomycota</taxon>
        <taxon>Agaricomycotina</taxon>
        <taxon>Agaricomycetes</taxon>
        <taxon>Russulales</taxon>
        <taxon>Auriscalpiaceae</taxon>
        <taxon>Auriscalpium</taxon>
    </lineage>
</organism>
<comment type="caution">
    <text evidence="1">The sequence shown here is derived from an EMBL/GenBank/DDBJ whole genome shotgun (WGS) entry which is preliminary data.</text>
</comment>
<evidence type="ECO:0000313" key="2">
    <source>
        <dbReference type="Proteomes" id="UP000814033"/>
    </source>
</evidence>
<reference evidence="1" key="1">
    <citation type="submission" date="2021-02" db="EMBL/GenBank/DDBJ databases">
        <authorList>
            <consortium name="DOE Joint Genome Institute"/>
            <person name="Ahrendt S."/>
            <person name="Looney B.P."/>
            <person name="Miyauchi S."/>
            <person name="Morin E."/>
            <person name="Drula E."/>
            <person name="Courty P.E."/>
            <person name="Chicoki N."/>
            <person name="Fauchery L."/>
            <person name="Kohler A."/>
            <person name="Kuo A."/>
            <person name="Labutti K."/>
            <person name="Pangilinan J."/>
            <person name="Lipzen A."/>
            <person name="Riley R."/>
            <person name="Andreopoulos W."/>
            <person name="He G."/>
            <person name="Johnson J."/>
            <person name="Barry K.W."/>
            <person name="Grigoriev I.V."/>
            <person name="Nagy L."/>
            <person name="Hibbett D."/>
            <person name="Henrissat B."/>
            <person name="Matheny P.B."/>
            <person name="Labbe J."/>
            <person name="Martin F."/>
        </authorList>
    </citation>
    <scope>NUCLEOTIDE SEQUENCE</scope>
    <source>
        <strain evidence="1">FP105234-sp</strain>
    </source>
</reference>